<feature type="transmembrane region" description="Helical" evidence="4">
    <location>
        <begin position="367"/>
        <end position="386"/>
    </location>
</feature>
<dbReference type="EMBL" id="JBJQND010000019">
    <property type="protein sequence ID" value="KAL3832495.1"/>
    <property type="molecule type" value="Genomic_DNA"/>
</dbReference>
<dbReference type="Pfam" id="PF07690">
    <property type="entry name" value="MFS_1"/>
    <property type="match status" value="2"/>
</dbReference>
<evidence type="ECO:0000256" key="1">
    <source>
        <dbReference type="ARBA" id="ARBA00022692"/>
    </source>
</evidence>
<feature type="transmembrane region" description="Helical" evidence="4">
    <location>
        <begin position="393"/>
        <end position="413"/>
    </location>
</feature>
<keyword evidence="3 4" id="KW-0472">Membrane</keyword>
<dbReference type="Proteomes" id="UP001634394">
    <property type="component" value="Unassembled WGS sequence"/>
</dbReference>
<feature type="transmembrane region" description="Helical" evidence="4">
    <location>
        <begin position="109"/>
        <end position="130"/>
    </location>
</feature>
<proteinExistence type="predicted"/>
<dbReference type="AlphaFoldDB" id="A0ABD3T7F5"/>
<feature type="transmembrane region" description="Helical" evidence="4">
    <location>
        <begin position="202"/>
        <end position="220"/>
    </location>
</feature>
<evidence type="ECO:0000313" key="6">
    <source>
        <dbReference type="Proteomes" id="UP001634394"/>
    </source>
</evidence>
<feature type="transmembrane region" description="Helical" evidence="4">
    <location>
        <begin position="323"/>
        <end position="347"/>
    </location>
</feature>
<dbReference type="InterPro" id="IPR036259">
    <property type="entry name" value="MFS_trans_sf"/>
</dbReference>
<feature type="transmembrane region" description="Helical" evidence="4">
    <location>
        <begin position="419"/>
        <end position="440"/>
    </location>
</feature>
<feature type="transmembrane region" description="Helical" evidence="4">
    <location>
        <begin position="168"/>
        <end position="190"/>
    </location>
</feature>
<evidence type="ECO:0008006" key="7">
    <source>
        <dbReference type="Google" id="ProtNLM"/>
    </source>
</evidence>
<feature type="transmembrane region" description="Helical" evidence="4">
    <location>
        <begin position="137"/>
        <end position="156"/>
    </location>
</feature>
<keyword evidence="6" id="KW-1185">Reference proteome</keyword>
<protein>
    <recommendedName>
        <fullName evidence="7">Sodium-dependent glucose transporter 1</fullName>
    </recommendedName>
</protein>
<organism evidence="5 6">
    <name type="scientific">Sinanodonta woodiana</name>
    <name type="common">Chinese pond mussel</name>
    <name type="synonym">Anodonta woodiana</name>
    <dbReference type="NCBI Taxonomy" id="1069815"/>
    <lineage>
        <taxon>Eukaryota</taxon>
        <taxon>Metazoa</taxon>
        <taxon>Spiralia</taxon>
        <taxon>Lophotrochozoa</taxon>
        <taxon>Mollusca</taxon>
        <taxon>Bivalvia</taxon>
        <taxon>Autobranchia</taxon>
        <taxon>Heteroconchia</taxon>
        <taxon>Palaeoheterodonta</taxon>
        <taxon>Unionida</taxon>
        <taxon>Unionoidea</taxon>
        <taxon>Unionidae</taxon>
        <taxon>Unioninae</taxon>
        <taxon>Sinanodonta</taxon>
    </lineage>
</organism>
<feature type="transmembrane region" description="Helical" evidence="4">
    <location>
        <begin position="482"/>
        <end position="503"/>
    </location>
</feature>
<feature type="transmembrane region" description="Helical" evidence="4">
    <location>
        <begin position="71"/>
        <end position="89"/>
    </location>
</feature>
<evidence type="ECO:0000256" key="2">
    <source>
        <dbReference type="ARBA" id="ARBA00022989"/>
    </source>
</evidence>
<keyword evidence="2 4" id="KW-1133">Transmembrane helix</keyword>
<dbReference type="SUPFAM" id="SSF103473">
    <property type="entry name" value="MFS general substrate transporter"/>
    <property type="match status" value="1"/>
</dbReference>
<keyword evidence="1 4" id="KW-0812">Transmembrane</keyword>
<feature type="transmembrane region" description="Helical" evidence="4">
    <location>
        <begin position="452"/>
        <end position="470"/>
    </location>
</feature>
<dbReference type="PANTHER" id="PTHR23121:SF9">
    <property type="entry name" value="SODIUM-DEPENDENT GLUCOSE TRANSPORTER 1"/>
    <property type="match status" value="1"/>
</dbReference>
<reference evidence="5 6" key="1">
    <citation type="submission" date="2024-11" db="EMBL/GenBank/DDBJ databases">
        <title>Chromosome-level genome assembly of the freshwater bivalve Anodonta woodiana.</title>
        <authorList>
            <person name="Chen X."/>
        </authorList>
    </citation>
    <scope>NUCLEOTIDE SEQUENCE [LARGE SCALE GENOMIC DNA]</scope>
    <source>
        <strain evidence="5">MN2024</strain>
        <tissue evidence="5">Gills</tissue>
    </source>
</reference>
<sequence length="533" mass="59017">MPGNLSDEKPEHRVTGCSELCSDHEKTSFLNNVDGVETTEAKHDKDDSVTTKDQTRVIQRIKRDAVYRSKFLLSVWICISFIVLGLFAGQTGPAFPDLRLIVNKDLATSSWLLTAGTTGYLAGSLIFGILYDKFNRLLLLFLVIMGTSLAGGIAPWCSQFPLMVTMRAIAGACAGGLDTGGNSVIAAIWGVEGRPYMQAVHFSFAIGGIVSPLITEPFLAPKETEMSDKNQTQTTSAGNISLTSVLPSCSNSTNCTITTELEYWGETKVQYAYLISTIVGLLSAIPFLVSYLKRNSEPRTKEQQQTNEASRRKSARLSKFKKIGVIILLILLFHLYCAVEDTFASYLMTFSLLHLNWTKLKGSLATAVYWASFGFGRFLGIFIIHLMHPTKMLFLYCSFMVISLASFTVGSVFLFDPVIWVFSSLSGFSMSIIFPTIFTWTEENVIPVSGKIASLFLIGASSGTMLNPLYLGYLMENKSPLWFPYLLVGQSMLCLLIFVFVFICSKMCILHESGTELETYSMGKEEEQENLKV</sequence>
<evidence type="ECO:0000313" key="5">
    <source>
        <dbReference type="EMBL" id="KAL3832495.1"/>
    </source>
</evidence>
<feature type="transmembrane region" description="Helical" evidence="4">
    <location>
        <begin position="271"/>
        <end position="292"/>
    </location>
</feature>
<dbReference type="PANTHER" id="PTHR23121">
    <property type="entry name" value="SODIUM-DEPENDENT GLUCOSE TRANSPORTER 1"/>
    <property type="match status" value="1"/>
</dbReference>
<accession>A0ABD3T7F5</accession>
<gene>
    <name evidence="5" type="ORF">ACJMK2_024134</name>
</gene>
<comment type="caution">
    <text evidence="5">The sequence shown here is derived from an EMBL/GenBank/DDBJ whole genome shotgun (WGS) entry which is preliminary data.</text>
</comment>
<evidence type="ECO:0000256" key="4">
    <source>
        <dbReference type="SAM" id="Phobius"/>
    </source>
</evidence>
<evidence type="ECO:0000256" key="3">
    <source>
        <dbReference type="ARBA" id="ARBA00023136"/>
    </source>
</evidence>
<name>A0ABD3T7F5_SINWO</name>
<dbReference type="Gene3D" id="1.20.1250.20">
    <property type="entry name" value="MFS general substrate transporter like domains"/>
    <property type="match status" value="2"/>
</dbReference>
<dbReference type="InterPro" id="IPR011701">
    <property type="entry name" value="MFS"/>
</dbReference>